<dbReference type="RefSeq" id="WP_326296368.1">
    <property type="nucleotide sequence ID" value="NZ_JAYLLH010000005.1"/>
</dbReference>
<gene>
    <name evidence="1" type="ORF">VK792_05565</name>
</gene>
<accession>A0ABU6HE51</accession>
<dbReference type="InterPro" id="IPR016155">
    <property type="entry name" value="Mopterin_synth/thiamin_S_b"/>
</dbReference>
<dbReference type="InterPro" id="IPR012675">
    <property type="entry name" value="Beta-grasp_dom_sf"/>
</dbReference>
<keyword evidence="2" id="KW-1185">Reference proteome</keyword>
<dbReference type="SUPFAM" id="SSF54285">
    <property type="entry name" value="MoaD/ThiS"/>
    <property type="match status" value="1"/>
</dbReference>
<evidence type="ECO:0000313" key="2">
    <source>
        <dbReference type="Proteomes" id="UP001348149"/>
    </source>
</evidence>
<name>A0ABU6HE51_9RHOB</name>
<comment type="caution">
    <text evidence="1">The sequence shown here is derived from an EMBL/GenBank/DDBJ whole genome shotgun (WGS) entry which is preliminary data.</text>
</comment>
<proteinExistence type="predicted"/>
<evidence type="ECO:0000313" key="1">
    <source>
        <dbReference type="EMBL" id="MEC3860744.1"/>
    </source>
</evidence>
<reference evidence="1 2" key="1">
    <citation type="submission" date="2024-01" db="EMBL/GenBank/DDBJ databases">
        <title>Mesobacterium rodlantinim sp. nov., isolated from shallow sea hydrothermal systems off Kueishantao Island.</title>
        <authorList>
            <person name="Su Z."/>
            <person name="Tang K."/>
        </authorList>
    </citation>
    <scope>NUCLEOTIDE SEQUENCE [LARGE SCALE GENOMIC DNA]</scope>
    <source>
        <strain evidence="1 2">TK19101</strain>
    </source>
</reference>
<sequence>MSVTVHLWSGLRRLTDGAETVEVEATTIGEMLDALVVAHPGLGPLIEAGVSVTVDGEMKPSRHHAIGPENEIYLMQRLRGG</sequence>
<dbReference type="EMBL" id="JAYLLH010000005">
    <property type="protein sequence ID" value="MEC3860744.1"/>
    <property type="molecule type" value="Genomic_DNA"/>
</dbReference>
<protein>
    <recommendedName>
        <fullName evidence="3">MoaD/ThiS family protein</fullName>
    </recommendedName>
</protein>
<dbReference type="Gene3D" id="3.10.20.30">
    <property type="match status" value="1"/>
</dbReference>
<dbReference type="Proteomes" id="UP001348149">
    <property type="component" value="Unassembled WGS sequence"/>
</dbReference>
<evidence type="ECO:0008006" key="3">
    <source>
        <dbReference type="Google" id="ProtNLM"/>
    </source>
</evidence>
<organism evidence="1 2">
    <name type="scientific">Mesobacterium hydrothermale</name>
    <dbReference type="NCBI Taxonomy" id="3111907"/>
    <lineage>
        <taxon>Bacteria</taxon>
        <taxon>Pseudomonadati</taxon>
        <taxon>Pseudomonadota</taxon>
        <taxon>Alphaproteobacteria</taxon>
        <taxon>Rhodobacterales</taxon>
        <taxon>Roseobacteraceae</taxon>
        <taxon>Mesobacterium</taxon>
    </lineage>
</organism>